<evidence type="ECO:0000256" key="1">
    <source>
        <dbReference type="ARBA" id="ARBA00022630"/>
    </source>
</evidence>
<dbReference type="SUPFAM" id="SSF52218">
    <property type="entry name" value="Flavoproteins"/>
    <property type="match status" value="1"/>
</dbReference>
<evidence type="ECO:0000313" key="5">
    <source>
        <dbReference type="EMBL" id="KQL46009.1"/>
    </source>
</evidence>
<sequence>MAKIVILSGSPYKGSRLDSVLAHADRLLQEAGQQSDWIHVRDLPAEDLLHVRFDSPAIVQANERIAQADAVVIATPIYKAAHSGVLKAYLDLLPQKGLENKLVLPVAIGGTIAHLLAIDYALKPVLSALGARHVLAGAFILDSLVKKKEDGTSELEEEAALRLQDSVGQLVRELIWQVERSKVANAAN</sequence>
<feature type="domain" description="NADPH-dependent FMN reductase-like" evidence="4">
    <location>
        <begin position="3"/>
        <end position="142"/>
    </location>
</feature>
<protein>
    <submittedName>
        <fullName evidence="5">FMN reductase</fullName>
    </submittedName>
</protein>
<proteinExistence type="predicted"/>
<name>A0ABR5N5W5_BRECH</name>
<keyword evidence="6" id="KW-1185">Reference proteome</keyword>
<dbReference type="Pfam" id="PF03358">
    <property type="entry name" value="FMN_red"/>
    <property type="match status" value="1"/>
</dbReference>
<dbReference type="InterPro" id="IPR005025">
    <property type="entry name" value="FMN_Rdtase-like_dom"/>
</dbReference>
<keyword evidence="2" id="KW-0288">FMN</keyword>
<evidence type="ECO:0000256" key="3">
    <source>
        <dbReference type="ARBA" id="ARBA00023002"/>
    </source>
</evidence>
<comment type="caution">
    <text evidence="5">The sequence shown here is derived from an EMBL/GenBank/DDBJ whole genome shotgun (WGS) entry which is preliminary data.</text>
</comment>
<evidence type="ECO:0000313" key="6">
    <source>
        <dbReference type="Proteomes" id="UP000051063"/>
    </source>
</evidence>
<dbReference type="InterPro" id="IPR051814">
    <property type="entry name" value="NAD(P)H-dep_FMN_reductase"/>
</dbReference>
<dbReference type="InterPro" id="IPR029039">
    <property type="entry name" value="Flavoprotein-like_sf"/>
</dbReference>
<evidence type="ECO:0000259" key="4">
    <source>
        <dbReference type="Pfam" id="PF03358"/>
    </source>
</evidence>
<dbReference type="NCBIfam" id="TIGR03567">
    <property type="entry name" value="FMN_reduc_SsuE"/>
    <property type="match status" value="1"/>
</dbReference>
<evidence type="ECO:0000256" key="2">
    <source>
        <dbReference type="ARBA" id="ARBA00022643"/>
    </source>
</evidence>
<dbReference type="Proteomes" id="UP000051063">
    <property type="component" value="Unassembled WGS sequence"/>
</dbReference>
<accession>A0ABR5N5W5</accession>
<keyword evidence="3" id="KW-0560">Oxidoreductase</keyword>
<keyword evidence="1" id="KW-0285">Flavoprotein</keyword>
<reference evidence="5 6" key="1">
    <citation type="submission" date="2015-09" db="EMBL/GenBank/DDBJ databases">
        <title>Genome sequencing project for genomic taxonomy and phylogenomics of Bacillus-like bacteria.</title>
        <authorList>
            <person name="Liu B."/>
            <person name="Wang J."/>
            <person name="Zhu Y."/>
            <person name="Liu G."/>
            <person name="Chen Q."/>
            <person name="Chen Z."/>
            <person name="Lan J."/>
            <person name="Che J."/>
            <person name="Ge C."/>
            <person name="Shi H."/>
            <person name="Pan Z."/>
            <person name="Liu X."/>
        </authorList>
    </citation>
    <scope>NUCLEOTIDE SEQUENCE [LARGE SCALE GENOMIC DNA]</scope>
    <source>
        <strain evidence="5 6">DSM 8552</strain>
    </source>
</reference>
<dbReference type="Gene3D" id="3.40.50.360">
    <property type="match status" value="1"/>
</dbReference>
<gene>
    <name evidence="5" type="ORF">AN963_13455</name>
</gene>
<dbReference type="PANTHER" id="PTHR43408:SF1">
    <property type="entry name" value="FMN REDUCTASE (NADPH)"/>
    <property type="match status" value="1"/>
</dbReference>
<organism evidence="5 6">
    <name type="scientific">Brevibacillus choshinensis</name>
    <dbReference type="NCBI Taxonomy" id="54911"/>
    <lineage>
        <taxon>Bacteria</taxon>
        <taxon>Bacillati</taxon>
        <taxon>Bacillota</taxon>
        <taxon>Bacilli</taxon>
        <taxon>Bacillales</taxon>
        <taxon>Paenibacillaceae</taxon>
        <taxon>Brevibacillus</taxon>
    </lineage>
</organism>
<dbReference type="InterPro" id="IPR020048">
    <property type="entry name" value="NADPH-dep_FMN_reduc_SsuE"/>
</dbReference>
<dbReference type="EMBL" id="LJJB01000010">
    <property type="protein sequence ID" value="KQL46009.1"/>
    <property type="molecule type" value="Genomic_DNA"/>
</dbReference>
<dbReference type="RefSeq" id="WP_055745082.1">
    <property type="nucleotide sequence ID" value="NZ_LJJB01000010.1"/>
</dbReference>
<dbReference type="PANTHER" id="PTHR43408">
    <property type="entry name" value="FMN REDUCTASE (NADPH)"/>
    <property type="match status" value="1"/>
</dbReference>